<name>A0A855X529_9BACT</name>
<dbReference type="Gene3D" id="3.40.390.10">
    <property type="entry name" value="Collagenase (Catalytic Domain)"/>
    <property type="match status" value="1"/>
</dbReference>
<comment type="caution">
    <text evidence="2">The sequence shown here is derived from an EMBL/GenBank/DDBJ whole genome shotgun (WGS) entry which is preliminary data.</text>
</comment>
<dbReference type="InterPro" id="IPR019026">
    <property type="entry name" value="Peptidase_M64_IgA"/>
</dbReference>
<keyword evidence="1" id="KW-0732">Signal</keyword>
<proteinExistence type="predicted"/>
<dbReference type="EMBL" id="PQAP01000033">
    <property type="protein sequence ID" value="PWB74425.1"/>
    <property type="molecule type" value="Genomic_DNA"/>
</dbReference>
<reference evidence="2 3" key="1">
    <citation type="journal article" date="2018" name="ISME J.">
        <title>A methanotrophic archaeon couples anaerobic oxidation of methane to Fe(III) reduction.</title>
        <authorList>
            <person name="Cai C."/>
            <person name="Leu A.O."/>
            <person name="Xie G.J."/>
            <person name="Guo J."/>
            <person name="Feng Y."/>
            <person name="Zhao J.X."/>
            <person name="Tyson G.W."/>
            <person name="Yuan Z."/>
            <person name="Hu S."/>
        </authorList>
    </citation>
    <scope>NUCLEOTIDE SEQUENCE [LARGE SCALE GENOMIC DNA]</scope>
    <source>
        <strain evidence="2">FeB_12</strain>
    </source>
</reference>
<evidence type="ECO:0000313" key="3">
    <source>
        <dbReference type="Proteomes" id="UP000250918"/>
    </source>
</evidence>
<dbReference type="Proteomes" id="UP000250918">
    <property type="component" value="Unassembled WGS sequence"/>
</dbReference>
<gene>
    <name evidence="2" type="ORF">C3F09_03990</name>
</gene>
<accession>A0A855X529</accession>
<feature type="signal peptide" evidence="1">
    <location>
        <begin position="1"/>
        <end position="22"/>
    </location>
</feature>
<organism evidence="2 3">
    <name type="scientific">candidate division GN15 bacterium</name>
    <dbReference type="NCBI Taxonomy" id="2072418"/>
    <lineage>
        <taxon>Bacteria</taxon>
        <taxon>candidate division GN15</taxon>
    </lineage>
</organism>
<dbReference type="AlphaFoldDB" id="A0A855X529"/>
<protein>
    <recommendedName>
        <fullName evidence="4">Dockerin domain-containing protein</fullName>
    </recommendedName>
</protein>
<dbReference type="Gene3D" id="1.10.1330.10">
    <property type="entry name" value="Dockerin domain"/>
    <property type="match status" value="1"/>
</dbReference>
<evidence type="ECO:0000313" key="2">
    <source>
        <dbReference type="EMBL" id="PWB74425.1"/>
    </source>
</evidence>
<evidence type="ECO:0000256" key="1">
    <source>
        <dbReference type="SAM" id="SignalP"/>
    </source>
</evidence>
<evidence type="ECO:0008006" key="4">
    <source>
        <dbReference type="Google" id="ProtNLM"/>
    </source>
</evidence>
<sequence length="637" mass="68449">MKSRILLWSLVLVATVGVSALAADKTYWQLLVSYDQNGINIVEAGPIPPTHKQIRTPGIDGAPVKLAYDLQWLDGASAVLSSTSTDMPLGVRVSPSEDNLTGCRIIMPEAGMFVIRVEGPDRTAAPSAVRLSRTQTTFRALPGLTIPPAFEQSTVIAPIQKLATTANRTPGPIAATKLRDTGPDNNRLVLVILGDGYTATNLSDGMFTDAVNSLVSGMDTRSPWDALLLGTNIYRIDVESNEQGADRDSTQTNLRDTYFNSSFWVNGIERLLAIDGTGYSRAVSAANSYVGYGLWDFLFILVNSTKYGGSGGSIAVSSVHPYAPEILLHETGHTFAGLADEYSDAYPGYPAGDPEPNVDYDFSGPALKWLVWVTPGVPLPTPPTSPYLSSVGAFEGARYLTTGIYRPMYTCEMKALDQEFCPVCKEAHINRYTNMMSLLDGATPAWNTSVMLKLTPTTITLNSIPIGPMHYAWRLNGVPLSDTIGSSITLTTADYYASGAVNQAYLDVEVTFPTDLVRQHGSVQTYRWITYADCNNNGVSDIQDIVNHTSQDANGNFIPDECDALVCCEGVTGNVNLQGIVDLSDLSALISYLTGGGYQLPCYNEANVNGSGIVDLSDLSALISYLTGGGYLPPNCP</sequence>
<dbReference type="Pfam" id="PF09471">
    <property type="entry name" value="Peptidase_M64"/>
    <property type="match status" value="2"/>
</dbReference>
<dbReference type="InterPro" id="IPR036439">
    <property type="entry name" value="Dockerin_dom_sf"/>
</dbReference>
<dbReference type="InterPro" id="IPR024079">
    <property type="entry name" value="MetalloPept_cat_dom_sf"/>
</dbReference>
<feature type="chain" id="PRO_5032893066" description="Dockerin domain-containing protein" evidence="1">
    <location>
        <begin position="23"/>
        <end position="637"/>
    </location>
</feature>
<dbReference type="SUPFAM" id="SSF63446">
    <property type="entry name" value="Type I dockerin domain"/>
    <property type="match status" value="1"/>
</dbReference>
<dbReference type="GO" id="GO:0008237">
    <property type="term" value="F:metallopeptidase activity"/>
    <property type="evidence" value="ECO:0007669"/>
    <property type="project" value="InterPro"/>
</dbReference>
<dbReference type="GO" id="GO:0000272">
    <property type="term" value="P:polysaccharide catabolic process"/>
    <property type="evidence" value="ECO:0007669"/>
    <property type="project" value="InterPro"/>
</dbReference>